<dbReference type="GO" id="GO:0003779">
    <property type="term" value="F:actin binding"/>
    <property type="evidence" value="ECO:0007669"/>
    <property type="project" value="UniProtKB-KW"/>
</dbReference>
<name>A0A5P1E4N2_ASPOF</name>
<dbReference type="InterPro" id="IPR017904">
    <property type="entry name" value="ADF/Cofilin"/>
</dbReference>
<dbReference type="Gene3D" id="3.40.20.10">
    <property type="entry name" value="Severin"/>
    <property type="match status" value="1"/>
</dbReference>
<sequence length="290" mass="33455">MTALSHPQISLSPHFLTLIIRSVLTKYQLPPQNRRKKPTFLLELFTARRRTSPRRPLRSGFFLFELNLQTDSIGLCYSGGQIVILIRLLDPLNLTKYQLPPQNRRKKPTFLLELFTARRQTSPRRPLRSGCDFKKRSSSFPAQNRLNPVKVTTNLTRGQVPQAHLVSLGRKYQMGPILFNRVVDESFARRDLDHGHFISDSIQQVNGTSMFMSLEDGSYCKSARMRKKLLAQGVSENRYHEKTPEQVAFGMAVDDDCKLKFLELKAKKTHRFIVFKIDEKLKQVVVEKLG</sequence>
<keyword evidence="2" id="KW-0009">Actin-binding</keyword>
<dbReference type="PROSITE" id="PS51263">
    <property type="entry name" value="ADF_H"/>
    <property type="match status" value="1"/>
</dbReference>
<dbReference type="EMBL" id="CM007389">
    <property type="protein sequence ID" value="ONK57520.1"/>
    <property type="molecule type" value="Genomic_DNA"/>
</dbReference>
<evidence type="ECO:0000259" key="3">
    <source>
        <dbReference type="PROSITE" id="PS51263"/>
    </source>
</evidence>
<dbReference type="Proteomes" id="UP000243459">
    <property type="component" value="Chromosome 9"/>
</dbReference>
<gene>
    <name evidence="4" type="ORF">A4U43_C09F1340</name>
</gene>
<keyword evidence="5" id="KW-1185">Reference proteome</keyword>
<evidence type="ECO:0000256" key="2">
    <source>
        <dbReference type="ARBA" id="ARBA00023203"/>
    </source>
</evidence>
<evidence type="ECO:0000313" key="4">
    <source>
        <dbReference type="EMBL" id="ONK57520.1"/>
    </source>
</evidence>
<dbReference type="InterPro" id="IPR002108">
    <property type="entry name" value="ADF-H"/>
</dbReference>
<evidence type="ECO:0000313" key="5">
    <source>
        <dbReference type="Proteomes" id="UP000243459"/>
    </source>
</evidence>
<proteinExistence type="inferred from homology"/>
<dbReference type="GO" id="GO:0015629">
    <property type="term" value="C:actin cytoskeleton"/>
    <property type="evidence" value="ECO:0007669"/>
    <property type="project" value="InterPro"/>
</dbReference>
<dbReference type="Pfam" id="PF00241">
    <property type="entry name" value="Cofilin_ADF"/>
    <property type="match status" value="1"/>
</dbReference>
<dbReference type="GO" id="GO:0030042">
    <property type="term" value="P:actin filament depolymerization"/>
    <property type="evidence" value="ECO:0007669"/>
    <property type="project" value="InterPro"/>
</dbReference>
<dbReference type="PANTHER" id="PTHR11913">
    <property type="entry name" value="COFILIN-RELATED"/>
    <property type="match status" value="1"/>
</dbReference>
<dbReference type="Gramene" id="ONK57520">
    <property type="protein sequence ID" value="ONK57520"/>
    <property type="gene ID" value="A4U43_C09F1340"/>
</dbReference>
<dbReference type="InterPro" id="IPR029006">
    <property type="entry name" value="ADF-H/Gelsolin-like_dom_sf"/>
</dbReference>
<dbReference type="SUPFAM" id="SSF55753">
    <property type="entry name" value="Actin depolymerizing proteins"/>
    <property type="match status" value="1"/>
</dbReference>
<reference evidence="5" key="1">
    <citation type="journal article" date="2017" name="Nat. Commun.">
        <title>The asparagus genome sheds light on the origin and evolution of a young Y chromosome.</title>
        <authorList>
            <person name="Harkess A."/>
            <person name="Zhou J."/>
            <person name="Xu C."/>
            <person name="Bowers J.E."/>
            <person name="Van der Hulst R."/>
            <person name="Ayyampalayam S."/>
            <person name="Mercati F."/>
            <person name="Riccardi P."/>
            <person name="McKain M.R."/>
            <person name="Kakrana A."/>
            <person name="Tang H."/>
            <person name="Ray J."/>
            <person name="Groenendijk J."/>
            <person name="Arikit S."/>
            <person name="Mathioni S.M."/>
            <person name="Nakano M."/>
            <person name="Shan H."/>
            <person name="Telgmann-Rauber A."/>
            <person name="Kanno A."/>
            <person name="Yue Z."/>
            <person name="Chen H."/>
            <person name="Li W."/>
            <person name="Chen Y."/>
            <person name="Xu X."/>
            <person name="Zhang Y."/>
            <person name="Luo S."/>
            <person name="Chen H."/>
            <person name="Gao J."/>
            <person name="Mao Z."/>
            <person name="Pires J.C."/>
            <person name="Luo M."/>
            <person name="Kudrna D."/>
            <person name="Wing R.A."/>
            <person name="Meyers B.C."/>
            <person name="Yi K."/>
            <person name="Kong H."/>
            <person name="Lavrijsen P."/>
            <person name="Sunseri F."/>
            <person name="Falavigna A."/>
            <person name="Ye Y."/>
            <person name="Leebens-Mack J.H."/>
            <person name="Chen G."/>
        </authorList>
    </citation>
    <scope>NUCLEOTIDE SEQUENCE [LARGE SCALE GENOMIC DNA]</scope>
    <source>
        <strain evidence="5">cv. DH0086</strain>
    </source>
</reference>
<dbReference type="AlphaFoldDB" id="A0A5P1E4N2"/>
<evidence type="ECO:0000256" key="1">
    <source>
        <dbReference type="ARBA" id="ARBA00006844"/>
    </source>
</evidence>
<feature type="domain" description="ADF-H" evidence="3">
    <location>
        <begin position="250"/>
        <end position="290"/>
    </location>
</feature>
<organism evidence="4 5">
    <name type="scientific">Asparagus officinalis</name>
    <name type="common">Garden asparagus</name>
    <dbReference type="NCBI Taxonomy" id="4686"/>
    <lineage>
        <taxon>Eukaryota</taxon>
        <taxon>Viridiplantae</taxon>
        <taxon>Streptophyta</taxon>
        <taxon>Embryophyta</taxon>
        <taxon>Tracheophyta</taxon>
        <taxon>Spermatophyta</taxon>
        <taxon>Magnoliopsida</taxon>
        <taxon>Liliopsida</taxon>
        <taxon>Asparagales</taxon>
        <taxon>Asparagaceae</taxon>
        <taxon>Asparagoideae</taxon>
        <taxon>Asparagus</taxon>
    </lineage>
</organism>
<protein>
    <recommendedName>
        <fullName evidence="3">ADF-H domain-containing protein</fullName>
    </recommendedName>
</protein>
<accession>A0A5P1E4N2</accession>
<comment type="similarity">
    <text evidence="1">Belongs to the actin-binding proteins ADF family.</text>
</comment>